<evidence type="ECO:0000259" key="4">
    <source>
        <dbReference type="Pfam" id="PF06737"/>
    </source>
</evidence>
<dbReference type="SUPFAM" id="SSF53955">
    <property type="entry name" value="Lysozyme-like"/>
    <property type="match status" value="1"/>
</dbReference>
<evidence type="ECO:0000313" key="6">
    <source>
        <dbReference type="Proteomes" id="UP001058860"/>
    </source>
</evidence>
<dbReference type="Pfam" id="PF06737">
    <property type="entry name" value="Transglycosylas"/>
    <property type="match status" value="1"/>
</dbReference>
<feature type="domain" description="Resuscitation-promoting factor core lysozyme-like" evidence="4">
    <location>
        <begin position="268"/>
        <end position="335"/>
    </location>
</feature>
<organism evidence="5 6">
    <name type="scientific">Svornostia abyssi</name>
    <dbReference type="NCBI Taxonomy" id="2898438"/>
    <lineage>
        <taxon>Bacteria</taxon>
        <taxon>Bacillati</taxon>
        <taxon>Actinomycetota</taxon>
        <taxon>Thermoleophilia</taxon>
        <taxon>Solirubrobacterales</taxon>
        <taxon>Baekduiaceae</taxon>
        <taxon>Svornostia</taxon>
    </lineage>
</organism>
<dbReference type="InterPro" id="IPR010618">
    <property type="entry name" value="RPF"/>
</dbReference>
<dbReference type="Proteomes" id="UP001058860">
    <property type="component" value="Chromosome"/>
</dbReference>
<evidence type="ECO:0000256" key="2">
    <source>
        <dbReference type="ARBA" id="ARBA00022801"/>
    </source>
</evidence>
<evidence type="ECO:0000313" key="5">
    <source>
        <dbReference type="EMBL" id="UUY05478.1"/>
    </source>
</evidence>
<accession>A0ABY5PLB2</accession>
<dbReference type="EMBL" id="CP088295">
    <property type="protein sequence ID" value="UUY05478.1"/>
    <property type="molecule type" value="Genomic_DNA"/>
</dbReference>
<name>A0ABY5PLB2_9ACTN</name>
<keyword evidence="3" id="KW-0175">Coiled coil</keyword>
<comment type="similarity">
    <text evidence="1">Belongs to the transglycosylase family. Rpf subfamily.</text>
</comment>
<gene>
    <name evidence="5" type="ORF">LRS13_08145</name>
</gene>
<evidence type="ECO:0000256" key="3">
    <source>
        <dbReference type="SAM" id="Coils"/>
    </source>
</evidence>
<dbReference type="InterPro" id="IPR023346">
    <property type="entry name" value="Lysozyme-like_dom_sf"/>
</dbReference>
<feature type="coiled-coil region" evidence="3">
    <location>
        <begin position="70"/>
        <end position="125"/>
    </location>
</feature>
<keyword evidence="2" id="KW-0378">Hydrolase</keyword>
<dbReference type="Gene3D" id="1.10.530.10">
    <property type="match status" value="1"/>
</dbReference>
<sequence>MPHPRRHRLAALLLALCLPALVWALLPLGASGQSQDELQQTIDGSKAREGRLADAAARLGRLEQAAARGVAKLQARQAEVQAELDRSQARLTVTETELARQRARLNRLRERLRDDREQLAGMLRAAYVTAPPDVVTVVMEAEGFEDLLTRVEFARRVQKAGASVVEAVRNGRNDAKRQRGRLTKTAARQREVTATVRRQRDAVAQMAAAVQARQAALAQARAARLQALRATRGSRLKAQKTLKKLLDAQAKAAVDKRGPGGPWAIPWAIVQCESGGQNLPPNKGAQASGYYQFIPSTWKGMGGSTPHAYQASKAEQDRLAARLWNNGAGASNWDCAAIVGII</sequence>
<keyword evidence="6" id="KW-1185">Reference proteome</keyword>
<dbReference type="RefSeq" id="WP_353865934.1">
    <property type="nucleotide sequence ID" value="NZ_CP088295.1"/>
</dbReference>
<evidence type="ECO:0000256" key="1">
    <source>
        <dbReference type="ARBA" id="ARBA00010830"/>
    </source>
</evidence>
<dbReference type="Gene3D" id="6.10.250.3150">
    <property type="match status" value="1"/>
</dbReference>
<protein>
    <submittedName>
        <fullName evidence="5">Transglycosylase family protein</fullName>
    </submittedName>
</protein>
<reference evidence="6" key="1">
    <citation type="submission" date="2021-11" db="EMBL/GenBank/DDBJ databases">
        <title>Cultivation dependent microbiological survey of springs from the worlds oldest radium mine currently devoted to the extraction of radon-saturated water.</title>
        <authorList>
            <person name="Kapinusova G."/>
            <person name="Smrhova T."/>
            <person name="Strejcek M."/>
            <person name="Suman J."/>
            <person name="Jani K."/>
            <person name="Pajer P."/>
            <person name="Uhlik O."/>
        </authorList>
    </citation>
    <scope>NUCLEOTIDE SEQUENCE [LARGE SCALE GENOMIC DNA]</scope>
    <source>
        <strain evidence="6">J379</strain>
    </source>
</reference>
<proteinExistence type="inferred from homology"/>